<keyword evidence="2" id="KW-0808">Transferase</keyword>
<dbReference type="Gene3D" id="3.90.550.10">
    <property type="entry name" value="Spore Coat Polysaccharide Biosynthesis Protein SpsA, Chain A"/>
    <property type="match status" value="1"/>
</dbReference>
<dbReference type="InterPro" id="IPR050486">
    <property type="entry name" value="Mannose-1P_guanyltransferase"/>
</dbReference>
<dbReference type="SUPFAM" id="SSF53448">
    <property type="entry name" value="Nucleotide-diphospho-sugar transferases"/>
    <property type="match status" value="1"/>
</dbReference>
<dbReference type="Proteomes" id="UP000002573">
    <property type="component" value="Chromosome"/>
</dbReference>
<dbReference type="GO" id="GO:0016740">
    <property type="term" value="F:transferase activity"/>
    <property type="evidence" value="ECO:0007669"/>
    <property type="project" value="UniProtKB-KW"/>
</dbReference>
<dbReference type="InterPro" id="IPR005835">
    <property type="entry name" value="NTP_transferase_dom"/>
</dbReference>
<dbReference type="KEGG" id="shc:Shell_1409"/>
<gene>
    <name evidence="2" type="ordered locus">Shell_1409</name>
</gene>
<evidence type="ECO:0000313" key="3">
    <source>
        <dbReference type="Proteomes" id="UP000002573"/>
    </source>
</evidence>
<dbReference type="RefSeq" id="WP_013143696.1">
    <property type="nucleotide sequence ID" value="NC_014205.1"/>
</dbReference>
<dbReference type="PANTHER" id="PTHR22572">
    <property type="entry name" value="SUGAR-1-PHOSPHATE GUANYL TRANSFERASE"/>
    <property type="match status" value="1"/>
</dbReference>
<reference evidence="2 3" key="2">
    <citation type="journal article" date="2011" name="Stand. Genomic Sci.">
        <title>Complete genome sequence of Staphylothermus hellenicus P8.</title>
        <authorList>
            <person name="Anderson I."/>
            <person name="Wirth R."/>
            <person name="Lucas S."/>
            <person name="Copeland A."/>
            <person name="Lapidus A."/>
            <person name="Cheng J.F."/>
            <person name="Goodwin L."/>
            <person name="Pitluck S."/>
            <person name="Davenport K."/>
            <person name="Detter J.C."/>
            <person name="Han C."/>
            <person name="Tapia R."/>
            <person name="Land M."/>
            <person name="Hauser L."/>
            <person name="Pati A."/>
            <person name="Mikhailova N."/>
            <person name="Woyke T."/>
            <person name="Klenk H.P."/>
            <person name="Kyrpides N."/>
            <person name="Ivanova N."/>
        </authorList>
    </citation>
    <scope>NUCLEOTIDE SEQUENCE [LARGE SCALE GENOMIC DNA]</scope>
    <source>
        <strain evidence="3">DSM 12710 / JCM 10830 / BK20S6-10-b1 / P8</strain>
    </source>
</reference>
<feature type="domain" description="Nucleotidyl transferase" evidence="1">
    <location>
        <begin position="3"/>
        <end position="226"/>
    </location>
</feature>
<protein>
    <submittedName>
        <fullName evidence="2">Nucleotidyl transferase</fullName>
    </submittedName>
</protein>
<dbReference type="OrthoDB" id="15372at2157"/>
<dbReference type="GeneID" id="9234993"/>
<evidence type="ECO:0000259" key="1">
    <source>
        <dbReference type="Pfam" id="PF00483"/>
    </source>
</evidence>
<dbReference type="CDD" id="cd04181">
    <property type="entry name" value="NTP_transferase"/>
    <property type="match status" value="1"/>
</dbReference>
<dbReference type="Pfam" id="PF00483">
    <property type="entry name" value="NTP_transferase"/>
    <property type="match status" value="1"/>
</dbReference>
<proteinExistence type="predicted"/>
<sequence length="233" mass="25943">MMAVILAGGFGKRLRPYTEEIPKPLVSVAEKPILEWQIEWLKQYGFNEFVLLVGYRKEKIIEYIGSGGKLGVKVTYVVEDEPLGTGGAIKNAEHILSKEDEFLVLNGDILTSLNPMKLFEKLEEHPEFAAIIASIPLPSPYGVLEIKDSKVTGFVEKPKLQDYWINAGIYAMKPSALKYFPEKGDLERTAFPAMARDGVLGAVKYTGVFWKSVDTYKDLEEAAKAIIKLGGKL</sequence>
<accession>D7D9Q2</accession>
<dbReference type="eggNOG" id="arCOG00663">
    <property type="taxonomic scope" value="Archaea"/>
</dbReference>
<dbReference type="InterPro" id="IPR029044">
    <property type="entry name" value="Nucleotide-diphossugar_trans"/>
</dbReference>
<dbReference type="AlphaFoldDB" id="D7D9Q2"/>
<dbReference type="EMBL" id="CP002051">
    <property type="protein sequence ID" value="ADI32498.1"/>
    <property type="molecule type" value="Genomic_DNA"/>
</dbReference>
<dbReference type="STRING" id="591019.Shell_1409"/>
<organism evidence="2 3">
    <name type="scientific">Staphylothermus hellenicus (strain DSM 12710 / JCM 10830 / BK20S6-10-b1 / P8)</name>
    <dbReference type="NCBI Taxonomy" id="591019"/>
    <lineage>
        <taxon>Archaea</taxon>
        <taxon>Thermoproteota</taxon>
        <taxon>Thermoprotei</taxon>
        <taxon>Desulfurococcales</taxon>
        <taxon>Desulfurococcaceae</taxon>
        <taxon>Staphylothermus</taxon>
    </lineage>
</organism>
<evidence type="ECO:0000313" key="2">
    <source>
        <dbReference type="EMBL" id="ADI32498.1"/>
    </source>
</evidence>
<name>D7D9Q2_STAHD</name>
<reference evidence="3" key="1">
    <citation type="submission" date="2010-05" db="EMBL/GenBank/DDBJ databases">
        <title>Complete sequence of Staphylothermus hellenicus DSM 12710.</title>
        <authorList>
            <consortium name="US DOE Joint Genome Institute"/>
            <person name="Lucas S."/>
            <person name="Copeland A."/>
            <person name="Lapidus A."/>
            <person name="Cheng J.-F."/>
            <person name="Bruce D."/>
            <person name="Goodwin L."/>
            <person name="Pitluck S."/>
            <person name="Davenport K."/>
            <person name="Detter J.C."/>
            <person name="Han C."/>
            <person name="Tapia R."/>
            <person name="Larimer F."/>
            <person name="Land M."/>
            <person name="Hauser L."/>
            <person name="Kyrpides N."/>
            <person name="Mikhailova N."/>
            <person name="Anderson I.J."/>
            <person name="Woyke T."/>
        </authorList>
    </citation>
    <scope>NUCLEOTIDE SEQUENCE [LARGE SCALE GENOMIC DNA]</scope>
    <source>
        <strain evidence="3">DSM 12710 / JCM 10830 / BK20S6-10-b1 / P8</strain>
    </source>
</reference>
<keyword evidence="3" id="KW-1185">Reference proteome</keyword>
<dbReference type="HOGENOM" id="CLU_029499_2_2_2"/>